<evidence type="ECO:0000313" key="1">
    <source>
        <dbReference type="EMBL" id="DAD77693.1"/>
    </source>
</evidence>
<accession>A0A8S5M5V8</accession>
<name>A0A8S5M5V8_9CAUD</name>
<proteinExistence type="predicted"/>
<dbReference type="EMBL" id="BK014831">
    <property type="protein sequence ID" value="DAD77693.1"/>
    <property type="molecule type" value="Genomic_DNA"/>
</dbReference>
<reference evidence="1" key="1">
    <citation type="journal article" date="2021" name="Proc. Natl. Acad. Sci. U.S.A.">
        <title>A Catalog of Tens of Thousands of Viruses from Human Metagenomes Reveals Hidden Associations with Chronic Diseases.</title>
        <authorList>
            <person name="Tisza M.J."/>
            <person name="Buck C.B."/>
        </authorList>
    </citation>
    <scope>NUCLEOTIDE SEQUENCE</scope>
    <source>
        <strain evidence="1">CtCOj19</strain>
    </source>
</reference>
<protein>
    <submittedName>
        <fullName evidence="1">Uncharacterized protein</fullName>
    </submittedName>
</protein>
<sequence length="30" mass="3415">MIVFVCASCREICRAFLWTSSCSRMVARST</sequence>
<organism evidence="1">
    <name type="scientific">Siphoviridae sp. ctCOj19</name>
    <dbReference type="NCBI Taxonomy" id="2826193"/>
    <lineage>
        <taxon>Viruses</taxon>
        <taxon>Duplodnaviria</taxon>
        <taxon>Heunggongvirae</taxon>
        <taxon>Uroviricota</taxon>
        <taxon>Caudoviricetes</taxon>
    </lineage>
</organism>